<dbReference type="SUPFAM" id="SSF53067">
    <property type="entry name" value="Actin-like ATPase domain"/>
    <property type="match status" value="2"/>
</dbReference>
<dbReference type="Pfam" id="PF01869">
    <property type="entry name" value="BcrAD_BadFG"/>
    <property type="match status" value="1"/>
</dbReference>
<evidence type="ECO:0000259" key="1">
    <source>
        <dbReference type="Pfam" id="PF01869"/>
    </source>
</evidence>
<dbReference type="OrthoDB" id="63487at2"/>
<dbReference type="CDD" id="cd24007">
    <property type="entry name" value="ASKHA_NBD_eukNAGK-like"/>
    <property type="match status" value="1"/>
</dbReference>
<reference evidence="3" key="1">
    <citation type="submission" date="2016-08" db="EMBL/GenBank/DDBJ databases">
        <authorList>
            <person name="Varghese N."/>
            <person name="Submissions Spin"/>
        </authorList>
    </citation>
    <scope>NUCLEOTIDE SEQUENCE [LARGE SCALE GENOMIC DNA]</scope>
    <source>
        <strain evidence="3">CCBAU 57015</strain>
    </source>
</reference>
<dbReference type="InterPro" id="IPR052519">
    <property type="entry name" value="Euk-type_GlcNAc_Kinase"/>
</dbReference>
<dbReference type="RefSeq" id="WP_075854825.1">
    <property type="nucleotide sequence ID" value="NZ_FMAC01000007.1"/>
</dbReference>
<dbReference type="PANTHER" id="PTHR43190">
    <property type="entry name" value="N-ACETYL-D-GLUCOSAMINE KINASE"/>
    <property type="match status" value="1"/>
</dbReference>
<sequence>MSGDLILGIDGGGSKVLAALADRAGNVLRMSRSGGVNPMDNPSWRYELDLALRPFLEEEQLAAVAAALPAYGEVARLSELQHEAIESSFPKARQHILNDVDAAHLGAFAGEPGILILSGTGSMAWARNGAGVSARVGGWGDVIGDEGSSYWIGRAALSLVSQSLDGRAGPTALAKAMFEFLGLDSIDPVNALGGWVSELKNPRAEIAALSVLVDRVARAGDGAAKQLIDQAASELAKHMEAIAPHCGPGVDWTYAGGTFASRALLAALERRIGRPAVSPKLPPIGGALLAAARLLDWPVNDGWITQIAATAKTAAVHSGEADLNNKERREHA</sequence>
<dbReference type="InterPro" id="IPR002731">
    <property type="entry name" value="ATPase_BadF"/>
</dbReference>
<proteinExistence type="predicted"/>
<protein>
    <submittedName>
        <fullName evidence="2">BadF-type ATPase</fullName>
    </submittedName>
</protein>
<dbReference type="Gene3D" id="3.30.420.40">
    <property type="match status" value="2"/>
</dbReference>
<dbReference type="EMBL" id="FMAC01000007">
    <property type="protein sequence ID" value="SCB29215.1"/>
    <property type="molecule type" value="Genomic_DNA"/>
</dbReference>
<gene>
    <name evidence="2" type="ORF">GA0061100_10737</name>
</gene>
<dbReference type="PANTHER" id="PTHR43190:SF3">
    <property type="entry name" value="N-ACETYL-D-GLUCOSAMINE KINASE"/>
    <property type="match status" value="1"/>
</dbReference>
<feature type="domain" description="ATPase BadF/BadG/BcrA/BcrD type" evidence="1">
    <location>
        <begin position="7"/>
        <end position="291"/>
    </location>
</feature>
<dbReference type="Proteomes" id="UP000186228">
    <property type="component" value="Unassembled WGS sequence"/>
</dbReference>
<keyword evidence="3" id="KW-1185">Reference proteome</keyword>
<evidence type="ECO:0000313" key="3">
    <source>
        <dbReference type="Proteomes" id="UP000186228"/>
    </source>
</evidence>
<dbReference type="AlphaFoldDB" id="A0A1C3VNP5"/>
<dbReference type="InterPro" id="IPR043129">
    <property type="entry name" value="ATPase_NBD"/>
</dbReference>
<dbReference type="STRING" id="52131.GA0061100_10737"/>
<evidence type="ECO:0000313" key="2">
    <source>
        <dbReference type="EMBL" id="SCB29215.1"/>
    </source>
</evidence>
<accession>A0A1C3VNP5</accession>
<name>A0A1C3VNP5_9HYPH</name>
<organism evidence="2 3">
    <name type="scientific">Rhizobium hainanense</name>
    <dbReference type="NCBI Taxonomy" id="52131"/>
    <lineage>
        <taxon>Bacteria</taxon>
        <taxon>Pseudomonadati</taxon>
        <taxon>Pseudomonadota</taxon>
        <taxon>Alphaproteobacteria</taxon>
        <taxon>Hyphomicrobiales</taxon>
        <taxon>Rhizobiaceae</taxon>
        <taxon>Rhizobium/Agrobacterium group</taxon>
        <taxon>Rhizobium</taxon>
    </lineage>
</organism>